<feature type="domain" description="Large ribosomal subunit protein bL25 beta" evidence="1">
    <location>
        <begin position="96"/>
        <end position="180"/>
    </location>
</feature>
<dbReference type="AlphaFoldDB" id="A0A1J5RZS8"/>
<keyword evidence="2" id="KW-0689">Ribosomal protein</keyword>
<dbReference type="EMBL" id="MLJW01000204">
    <property type="protein sequence ID" value="OIQ93597.1"/>
    <property type="molecule type" value="Genomic_DNA"/>
</dbReference>
<dbReference type="InterPro" id="IPR020057">
    <property type="entry name" value="Ribosomal_bL25_b-dom"/>
</dbReference>
<dbReference type="Gene3D" id="2.170.120.20">
    <property type="entry name" value="Ribosomal protein L25, beta domain"/>
    <property type="match status" value="1"/>
</dbReference>
<dbReference type="PANTHER" id="PTHR33284:SF1">
    <property type="entry name" value="RIBOSOMAL PROTEIN L25_GLN-TRNA SYNTHETASE, ANTI-CODON-BINDING DOMAIN-CONTAINING PROTEIN"/>
    <property type="match status" value="1"/>
</dbReference>
<gene>
    <name evidence="2" type="primary">rplY_8</name>
    <name evidence="2" type="ORF">GALL_244450</name>
</gene>
<dbReference type="GO" id="GO:0008097">
    <property type="term" value="F:5S rRNA binding"/>
    <property type="evidence" value="ECO:0007669"/>
    <property type="project" value="TreeGrafter"/>
</dbReference>
<comment type="caution">
    <text evidence="2">The sequence shown here is derived from an EMBL/GenBank/DDBJ whole genome shotgun (WGS) entry which is preliminary data.</text>
</comment>
<name>A0A1J5RZS8_9ZZZZ</name>
<dbReference type="InterPro" id="IPR037121">
    <property type="entry name" value="Ribosomal_bL25_C"/>
</dbReference>
<dbReference type="Pfam" id="PF14693">
    <property type="entry name" value="Ribosomal_TL5_C"/>
    <property type="match status" value="1"/>
</dbReference>
<dbReference type="GO" id="GO:0006412">
    <property type="term" value="P:translation"/>
    <property type="evidence" value="ECO:0007669"/>
    <property type="project" value="InterPro"/>
</dbReference>
<accession>A0A1J5RZS8</accession>
<dbReference type="InterPro" id="IPR020930">
    <property type="entry name" value="Ribosomal_uL5_bac-type"/>
</dbReference>
<dbReference type="GO" id="GO:0022625">
    <property type="term" value="C:cytosolic large ribosomal subunit"/>
    <property type="evidence" value="ECO:0007669"/>
    <property type="project" value="TreeGrafter"/>
</dbReference>
<sequence length="276" mass="30280">MADKVSFKVGATNLRGKRAAFTPHPNRLVSAVIGNRQKLQALHMEKRIFIKRLKSDHSSNPVVIISERTPPKKVAFNPATDLRERIRYLRVLLDTKVHACVPIKFIDDELSPGLSSGGELNVIRSEVELLVDASAIPSELVVSLANANVDDIIKLSSVNLPEHARPVESDDVPLAVIKIPKGGDPASLGEEIDVRTQPHVSYQNSQSLDVRPLDPDAMNEVNVVQKSIDEDAFEDLILGVASDVVRIRCQNLLGKPSDHIKYILKCVSSATERNGV</sequence>
<keyword evidence="2" id="KW-0687">Ribonucleoprotein</keyword>
<evidence type="ECO:0000259" key="1">
    <source>
        <dbReference type="Pfam" id="PF14693"/>
    </source>
</evidence>
<dbReference type="GO" id="GO:0003735">
    <property type="term" value="F:structural constituent of ribosome"/>
    <property type="evidence" value="ECO:0007669"/>
    <property type="project" value="InterPro"/>
</dbReference>
<organism evidence="2">
    <name type="scientific">mine drainage metagenome</name>
    <dbReference type="NCBI Taxonomy" id="410659"/>
    <lineage>
        <taxon>unclassified sequences</taxon>
        <taxon>metagenomes</taxon>
        <taxon>ecological metagenomes</taxon>
    </lineage>
</organism>
<evidence type="ECO:0000313" key="2">
    <source>
        <dbReference type="EMBL" id="OIQ93597.1"/>
    </source>
</evidence>
<reference evidence="2" key="1">
    <citation type="submission" date="2016-10" db="EMBL/GenBank/DDBJ databases">
        <title>Sequence of Gallionella enrichment culture.</title>
        <authorList>
            <person name="Poehlein A."/>
            <person name="Muehling M."/>
            <person name="Daniel R."/>
        </authorList>
    </citation>
    <scope>NUCLEOTIDE SEQUENCE</scope>
</reference>
<dbReference type="SUPFAM" id="SSF50715">
    <property type="entry name" value="Ribosomal protein L25-like"/>
    <property type="match status" value="1"/>
</dbReference>
<dbReference type="InterPro" id="IPR011035">
    <property type="entry name" value="Ribosomal_bL25/Gln-tRNA_synth"/>
</dbReference>
<proteinExistence type="predicted"/>
<dbReference type="PANTHER" id="PTHR33284">
    <property type="entry name" value="RIBOSOMAL PROTEIN L25/GLN-TRNA SYNTHETASE, ANTI-CODON-BINDING DOMAIN-CONTAINING PROTEIN"/>
    <property type="match status" value="1"/>
</dbReference>
<protein>
    <submittedName>
        <fullName evidence="2">50S ribosomal protein L25</fullName>
    </submittedName>
</protein>